<dbReference type="Pfam" id="PF17773">
    <property type="entry name" value="UPF0176_N"/>
    <property type="match status" value="1"/>
</dbReference>
<dbReference type="NCBIfam" id="NF001135">
    <property type="entry name" value="PRK00142.1-3"/>
    <property type="match status" value="1"/>
</dbReference>
<gene>
    <name evidence="2" type="ORF">GM50_0985</name>
</gene>
<dbReference type="SUPFAM" id="SSF52821">
    <property type="entry name" value="Rhodanese/Cell cycle control phosphatase"/>
    <property type="match status" value="1"/>
</dbReference>
<dbReference type="Pfam" id="PF00581">
    <property type="entry name" value="Rhodanese"/>
    <property type="match status" value="1"/>
</dbReference>
<dbReference type="EMBL" id="JNSK01000002">
    <property type="protein sequence ID" value="KGA20569.1"/>
    <property type="molecule type" value="Genomic_DNA"/>
</dbReference>
<dbReference type="SMART" id="SM00450">
    <property type="entry name" value="RHOD"/>
    <property type="match status" value="1"/>
</dbReference>
<dbReference type="AlphaFoldDB" id="A0A094QEB8"/>
<evidence type="ECO:0000259" key="1">
    <source>
        <dbReference type="PROSITE" id="PS50206"/>
    </source>
</evidence>
<protein>
    <recommendedName>
        <fullName evidence="1">Rhodanese domain-containing protein</fullName>
    </recommendedName>
</protein>
<feature type="domain" description="Rhodanese" evidence="1">
    <location>
        <begin position="130"/>
        <end position="225"/>
    </location>
</feature>
<name>A0A094QEB8_9ZZZZ</name>
<dbReference type="InterPro" id="IPR022111">
    <property type="entry name" value="Rhodanese_C"/>
</dbReference>
<dbReference type="HAMAP" id="MF_00469">
    <property type="entry name" value="TrhO"/>
    <property type="match status" value="1"/>
</dbReference>
<evidence type="ECO:0000313" key="2">
    <source>
        <dbReference type="EMBL" id="KGA20569.1"/>
    </source>
</evidence>
<dbReference type="InterPro" id="IPR020936">
    <property type="entry name" value="TrhO"/>
</dbReference>
<accession>A0A094QEB8</accession>
<sequence length="302" mass="33647">MEQQKVLLYYGFTPIQDTTAVRLWQLTLCESLGIKGRILVSPHGINGTVGGDMESLKKYVARTKKYPGFKKIDFKWSDGTGNEFPRLAVQAKDELVAFGDPSVIKVNENGVVGGGKHLKPYDVQKLVEERGDDVVFFDGRNAFEAKIGKFKNAVIPDVTTSRDFVEEIKSGKYDHLKDKPVVTYCTGGIRCEILSAVMVDNGFKEVYQIEGGIVKYGKKYGDKGLWEGSLYTFDARMAIDFSSKTKVIGECESCNAPTKQFYNCARKSCHELVLLCEDCSKIDVSKSCIHDSNRVHDSEMVG</sequence>
<comment type="caution">
    <text evidence="2">The sequence shown here is derived from an EMBL/GenBank/DDBJ whole genome shotgun (WGS) entry which is preliminary data.</text>
</comment>
<dbReference type="InterPro" id="IPR040503">
    <property type="entry name" value="TRHO_N"/>
</dbReference>
<dbReference type="PANTHER" id="PTHR43268:SF6">
    <property type="entry name" value="THIOSULFATE SULFURTRANSFERASE_RHODANESE-LIKE DOMAIN-CONTAINING PROTEIN 2"/>
    <property type="match status" value="1"/>
</dbReference>
<dbReference type="NCBIfam" id="NF001134">
    <property type="entry name" value="PRK00142.1-2"/>
    <property type="match status" value="1"/>
</dbReference>
<dbReference type="PANTHER" id="PTHR43268">
    <property type="entry name" value="THIOSULFATE SULFURTRANSFERASE/RHODANESE-LIKE DOMAIN-CONTAINING PROTEIN 2"/>
    <property type="match status" value="1"/>
</dbReference>
<dbReference type="InterPro" id="IPR001763">
    <property type="entry name" value="Rhodanese-like_dom"/>
</dbReference>
<dbReference type="Gene3D" id="3.30.70.100">
    <property type="match status" value="1"/>
</dbReference>
<proteinExistence type="inferred from homology"/>
<dbReference type="InterPro" id="IPR036873">
    <property type="entry name" value="Rhodanese-like_dom_sf"/>
</dbReference>
<dbReference type="CDD" id="cd01518">
    <property type="entry name" value="RHOD_YceA"/>
    <property type="match status" value="1"/>
</dbReference>
<reference evidence="2" key="1">
    <citation type="submission" date="2014-05" db="EMBL/GenBank/DDBJ databases">
        <title>Key roles for freshwater Actinobacteria revealed by deep metagenomic sequencing.</title>
        <authorList>
            <person name="Ghai R."/>
            <person name="Mizuno C.M."/>
            <person name="Picazo A."/>
            <person name="Camacho A."/>
            <person name="Rodriguez-Valera F."/>
        </authorList>
    </citation>
    <scope>NUCLEOTIDE SEQUENCE</scope>
</reference>
<organism evidence="2">
    <name type="scientific">freshwater metagenome</name>
    <dbReference type="NCBI Taxonomy" id="449393"/>
    <lineage>
        <taxon>unclassified sequences</taxon>
        <taxon>metagenomes</taxon>
        <taxon>ecological metagenomes</taxon>
    </lineage>
</organism>
<dbReference type="Pfam" id="PF12368">
    <property type="entry name" value="Rhodanese_C"/>
    <property type="match status" value="1"/>
</dbReference>
<dbReference type="Gene3D" id="3.40.250.10">
    <property type="entry name" value="Rhodanese-like domain"/>
    <property type="match status" value="1"/>
</dbReference>
<dbReference type="PROSITE" id="PS50206">
    <property type="entry name" value="RHODANESE_3"/>
    <property type="match status" value="1"/>
</dbReference>